<dbReference type="Gene3D" id="1.10.510.10">
    <property type="entry name" value="Transferase(Phosphotransferase) domain 1"/>
    <property type="match status" value="1"/>
</dbReference>
<evidence type="ECO:0000256" key="5">
    <source>
        <dbReference type="ARBA" id="ARBA00022777"/>
    </source>
</evidence>
<proteinExistence type="predicted"/>
<dbReference type="PROSITE" id="PS50908">
    <property type="entry name" value="RWD"/>
    <property type="match status" value="1"/>
</dbReference>
<dbReference type="InterPro" id="IPR036621">
    <property type="entry name" value="Anticodon-bd_dom_sf"/>
</dbReference>
<dbReference type="CDD" id="cd23818">
    <property type="entry name" value="RWD_RNF25"/>
    <property type="match status" value="1"/>
</dbReference>
<dbReference type="FunFam" id="1.10.510.10:FF:000539">
    <property type="entry name" value="eIF-2-alpha kinase GCN2"/>
    <property type="match status" value="1"/>
</dbReference>
<protein>
    <recommendedName>
        <fullName evidence="1">non-specific serine/threonine protein kinase</fullName>
        <ecNumber evidence="1">2.7.11.1</ecNumber>
    </recommendedName>
</protein>
<dbReference type="GO" id="GO:0005829">
    <property type="term" value="C:cytosol"/>
    <property type="evidence" value="ECO:0007669"/>
    <property type="project" value="TreeGrafter"/>
</dbReference>
<evidence type="ECO:0000256" key="7">
    <source>
        <dbReference type="ARBA" id="ARBA00022917"/>
    </source>
</evidence>
<comment type="caution">
    <text evidence="14">The sequence shown here is derived from an EMBL/GenBank/DDBJ whole genome shotgun (WGS) entry which is preliminary data.</text>
</comment>
<dbReference type="GO" id="GO:0003723">
    <property type="term" value="F:RNA binding"/>
    <property type="evidence" value="ECO:0007669"/>
    <property type="project" value="TreeGrafter"/>
</dbReference>
<dbReference type="PROSITE" id="PS00109">
    <property type="entry name" value="PROTEIN_KINASE_TYR"/>
    <property type="match status" value="1"/>
</dbReference>
<dbReference type="PANTHER" id="PTHR11476:SF10">
    <property type="entry name" value="NON-SPECIFIC SERINE_THREONINE PROTEIN KINASE"/>
    <property type="match status" value="1"/>
</dbReference>
<dbReference type="InterPro" id="IPR011009">
    <property type="entry name" value="Kinase-like_dom_sf"/>
</dbReference>
<feature type="compositionally biased region" description="Acidic residues" evidence="11">
    <location>
        <begin position="299"/>
        <end position="310"/>
    </location>
</feature>
<keyword evidence="3" id="KW-0808">Transferase</keyword>
<evidence type="ECO:0000256" key="4">
    <source>
        <dbReference type="ARBA" id="ARBA00022741"/>
    </source>
</evidence>
<dbReference type="GO" id="GO:0009893">
    <property type="term" value="P:positive regulation of metabolic process"/>
    <property type="evidence" value="ECO:0007669"/>
    <property type="project" value="UniProtKB-ARBA"/>
</dbReference>
<gene>
    <name evidence="14" type="ORF">FEM48_Zijuj07G0022200</name>
</gene>
<feature type="domain" description="Protein kinase" evidence="12">
    <location>
        <begin position="482"/>
        <end position="787"/>
    </location>
</feature>
<evidence type="ECO:0000256" key="10">
    <source>
        <dbReference type="PIRSR" id="PIRSR000660-1"/>
    </source>
</evidence>
<keyword evidence="4" id="KW-0547">Nucleotide-binding</keyword>
<dbReference type="InterPro" id="IPR016255">
    <property type="entry name" value="Gcn2"/>
</dbReference>
<dbReference type="Gene3D" id="3.30.200.20">
    <property type="entry name" value="Phosphorylase Kinase, domain 1"/>
    <property type="match status" value="1"/>
</dbReference>
<name>A0A978V1V4_ZIZJJ</name>
<evidence type="ECO:0000256" key="9">
    <source>
        <dbReference type="ARBA" id="ARBA00048679"/>
    </source>
</evidence>
<evidence type="ECO:0000256" key="6">
    <source>
        <dbReference type="ARBA" id="ARBA00022840"/>
    </source>
</evidence>
<dbReference type="GO" id="GO:0000077">
    <property type="term" value="P:DNA damage checkpoint signaling"/>
    <property type="evidence" value="ECO:0007669"/>
    <property type="project" value="InterPro"/>
</dbReference>
<comment type="catalytic activity">
    <reaction evidence="8">
        <text>L-threonyl-[protein] + ATP = O-phospho-L-threonyl-[protein] + ADP + H(+)</text>
        <dbReference type="Rhea" id="RHEA:46608"/>
        <dbReference type="Rhea" id="RHEA-COMP:11060"/>
        <dbReference type="Rhea" id="RHEA-COMP:11605"/>
        <dbReference type="ChEBI" id="CHEBI:15378"/>
        <dbReference type="ChEBI" id="CHEBI:30013"/>
        <dbReference type="ChEBI" id="CHEBI:30616"/>
        <dbReference type="ChEBI" id="CHEBI:61977"/>
        <dbReference type="ChEBI" id="CHEBI:456216"/>
        <dbReference type="EC" id="2.7.11.1"/>
    </reaction>
</comment>
<dbReference type="Pfam" id="PF12745">
    <property type="entry name" value="HGTP_anticodon2"/>
    <property type="match status" value="1"/>
</dbReference>
<dbReference type="Pfam" id="PF05773">
    <property type="entry name" value="RWD"/>
    <property type="match status" value="1"/>
</dbReference>
<dbReference type="InterPro" id="IPR016135">
    <property type="entry name" value="UBQ-conjugating_enzyme/RWD"/>
</dbReference>
<dbReference type="InterPro" id="IPR045864">
    <property type="entry name" value="aa-tRNA-synth_II/BPL/LPL"/>
</dbReference>
<dbReference type="SUPFAM" id="SSF56112">
    <property type="entry name" value="Protein kinase-like (PK-like)"/>
    <property type="match status" value="1"/>
</dbReference>
<accession>A0A978V1V4</accession>
<dbReference type="GO" id="GO:0004694">
    <property type="term" value="F:eukaryotic translation initiation factor 2alpha kinase activity"/>
    <property type="evidence" value="ECO:0007669"/>
    <property type="project" value="InterPro"/>
</dbReference>
<dbReference type="InterPro" id="IPR008266">
    <property type="entry name" value="Tyr_kinase_AS"/>
</dbReference>
<organism evidence="14 15">
    <name type="scientific">Ziziphus jujuba var. spinosa</name>
    <dbReference type="NCBI Taxonomy" id="714518"/>
    <lineage>
        <taxon>Eukaryota</taxon>
        <taxon>Viridiplantae</taxon>
        <taxon>Streptophyta</taxon>
        <taxon>Embryophyta</taxon>
        <taxon>Tracheophyta</taxon>
        <taxon>Spermatophyta</taxon>
        <taxon>Magnoliopsida</taxon>
        <taxon>eudicotyledons</taxon>
        <taxon>Gunneridae</taxon>
        <taxon>Pentapetalae</taxon>
        <taxon>rosids</taxon>
        <taxon>fabids</taxon>
        <taxon>Rosales</taxon>
        <taxon>Rhamnaceae</taxon>
        <taxon>Paliureae</taxon>
        <taxon>Ziziphus</taxon>
    </lineage>
</organism>
<dbReference type="InterPro" id="IPR006575">
    <property type="entry name" value="RWD_dom"/>
</dbReference>
<evidence type="ECO:0000256" key="8">
    <source>
        <dbReference type="ARBA" id="ARBA00047899"/>
    </source>
</evidence>
<keyword evidence="5" id="KW-0418">Kinase</keyword>
<dbReference type="InterPro" id="IPR024435">
    <property type="entry name" value="HisRS-related_dom"/>
</dbReference>
<dbReference type="Gene3D" id="3.10.110.10">
    <property type="entry name" value="Ubiquitin Conjugating Enzyme"/>
    <property type="match status" value="1"/>
</dbReference>
<dbReference type="SUPFAM" id="SSF52954">
    <property type="entry name" value="Class II aaRS ABD-related"/>
    <property type="match status" value="1"/>
</dbReference>
<dbReference type="SMART" id="SM00591">
    <property type="entry name" value="RWD"/>
    <property type="match status" value="1"/>
</dbReference>
<dbReference type="Gene3D" id="3.40.50.800">
    <property type="entry name" value="Anticodon-binding domain"/>
    <property type="match status" value="1"/>
</dbReference>
<dbReference type="Pfam" id="PF13393">
    <property type="entry name" value="tRNA-synt_His"/>
    <property type="match status" value="1"/>
</dbReference>
<dbReference type="Gene3D" id="3.30.930.10">
    <property type="entry name" value="Bira Bifunctional Protein, Domain 2"/>
    <property type="match status" value="1"/>
</dbReference>
<sequence>MGHSSKKKRGGGSGRRAKGRTPLKDHAAHDGVDDNELLSEEITALCAIFQEDCKVVSGSAPQIMIKIRPYSKDMGFEDLDVTALLVVRCLPGYPYKCPKLQITPEKGLSENDADKLLSLLHDQANSNAREGRVMIFNLVEAAQEFLSEIVPVGHSQTSVSCSSTDSISQLFLQDVAISNSIRGPFVYGFIDLFSGSGESWNWGFGIDGNSGTNTLVPPHTVDDSKLRNEVKEKNLEKHVRPTLLQDTKQASLLSPTAKLHPLEEESEESNKSLSSSDVSESSQEKLLGNGDKGEKGFPIEEETSNDAEFEGSESLSFTYLADNQVSKTTEKDLIMVHLLRLACTSKGPLTDALQQVTTELYNLGILSEWARDLASKPSPLFNKTFDHAFKQHMVSSKISQFWTPASEGANTSLPSSRYLNDFEELQSLGVDSVKCRVPEKISEGIVFNCRYMKVNKFHGEENGKGEPKYDTCDLSFHTQEEDARHINDSHGGFGHVVLCKNKLDGRQYAVKKIRLKDKSLPVNDRILREVATLSRLQHQHVVRYYQAWFETGIADSYGDVTWGSRTAASSTFSLMGTSSADAFGQENKLDSTYLYIQMEYCPRTLRQVFDSYHFDKELAWHFFRQIVEGLVHIHGQGIIHRDLTPNNIFFDARNDIKIGDFGLAKFLKLEQFDQDPSFPADTTGLSADRTGQVGTYFYTAPEIEQGWPKIDEKADMYSLGIVFFELWHPFGTAMERHIVLSDLKQKGEFPSSWIAEFPEQTSLLRRLLSASPSDRPSATELLQHAFPPRMESELLDRPERSSMVLHLGTDILRTMQTSEDSSIYTKVVNAIFDEEILSVKDQHHHAGGLSLAGGDTSAIQYADLDTEIRDYVVEITRDIFRKHCAKHLEVIPMRLLDDCPQFNRNTVKLLNHGGDMLELCHELRLPFVNWVVSTQKFSFKRYEISCVYRRAIGHSPPNRYLQVQVVTVLVIALFPSLSILLESYETPVHEIIGAHGLNAYVFCTLRFSPFSFFAKQGDFDIIGGTVTLTEAEVIKVTLDIITHFFHSDSCDIHLNHGDLLDAIWSWIGVKAEHRHKVAELLSMMGSLRPQSSERKSKWAVIRRQLLQELNLPEAIVNRLQTVALRFCGAADQALPRLRGALPADKSARKALDELSDLFSYLRVWRIERHVYIDALMTPTEGYHRDLFFQVYLIKEHSSGSLVEGALLAVGGRYDYLLHQLWAQEYKSNPPGAVGSSLALETIIQYSPVDFKPIRNEASTSILVCSRGGGGLLVERMELVAELWENNIKAEFVPNPDPSLTEQYEYANEHDIKCLVIITDTGMVHKDTVKVRHLELKKEKEVAREGVVKFLLEAIATQFRNPSIWIKNPSSQSAFSGV</sequence>
<evidence type="ECO:0000313" key="14">
    <source>
        <dbReference type="EMBL" id="KAH7521337.1"/>
    </source>
</evidence>
<keyword evidence="7" id="KW-0648">Protein biosynthesis</keyword>
<dbReference type="SUPFAM" id="SSF54495">
    <property type="entry name" value="UBC-like"/>
    <property type="match status" value="1"/>
</dbReference>
<dbReference type="GO" id="GO:0005739">
    <property type="term" value="C:mitochondrion"/>
    <property type="evidence" value="ECO:0007669"/>
    <property type="project" value="TreeGrafter"/>
</dbReference>
<comment type="catalytic activity">
    <reaction evidence="9">
        <text>L-seryl-[protein] + ATP = O-phospho-L-seryl-[protein] + ADP + H(+)</text>
        <dbReference type="Rhea" id="RHEA:17989"/>
        <dbReference type="Rhea" id="RHEA-COMP:9863"/>
        <dbReference type="Rhea" id="RHEA-COMP:11604"/>
        <dbReference type="ChEBI" id="CHEBI:15378"/>
        <dbReference type="ChEBI" id="CHEBI:29999"/>
        <dbReference type="ChEBI" id="CHEBI:30616"/>
        <dbReference type="ChEBI" id="CHEBI:83421"/>
        <dbReference type="ChEBI" id="CHEBI:456216"/>
        <dbReference type="EC" id="2.7.11.1"/>
    </reaction>
</comment>
<dbReference type="EMBL" id="JAEACU010000007">
    <property type="protein sequence ID" value="KAH7521337.1"/>
    <property type="molecule type" value="Genomic_DNA"/>
</dbReference>
<evidence type="ECO:0000256" key="11">
    <source>
        <dbReference type="SAM" id="MobiDB-lite"/>
    </source>
</evidence>
<evidence type="ECO:0000259" key="12">
    <source>
        <dbReference type="PROSITE" id="PS50011"/>
    </source>
</evidence>
<feature type="compositionally biased region" description="Low complexity" evidence="11">
    <location>
        <begin position="271"/>
        <end position="281"/>
    </location>
</feature>
<dbReference type="Pfam" id="PF00069">
    <property type="entry name" value="Pkinase"/>
    <property type="match status" value="1"/>
</dbReference>
<evidence type="ECO:0000256" key="1">
    <source>
        <dbReference type="ARBA" id="ARBA00012513"/>
    </source>
</evidence>
<keyword evidence="2" id="KW-0723">Serine/threonine-protein kinase</keyword>
<feature type="region of interest" description="Disordered" evidence="11">
    <location>
        <begin position="1"/>
        <end position="32"/>
    </location>
</feature>
<dbReference type="GO" id="GO:0006427">
    <property type="term" value="P:histidyl-tRNA aminoacylation"/>
    <property type="evidence" value="ECO:0007669"/>
    <property type="project" value="TreeGrafter"/>
</dbReference>
<evidence type="ECO:0000313" key="15">
    <source>
        <dbReference type="Proteomes" id="UP000813462"/>
    </source>
</evidence>
<feature type="compositionally biased region" description="Basic residues" evidence="11">
    <location>
        <begin position="1"/>
        <end position="21"/>
    </location>
</feature>
<dbReference type="Proteomes" id="UP000813462">
    <property type="component" value="Unassembled WGS sequence"/>
</dbReference>
<feature type="domain" description="RWD" evidence="13">
    <location>
        <begin position="40"/>
        <end position="149"/>
    </location>
</feature>
<dbReference type="PIRSF" id="PIRSF000660">
    <property type="entry name" value="Ser/Thr_PK_GCN2"/>
    <property type="match status" value="1"/>
</dbReference>
<dbReference type="CDD" id="cd14046">
    <property type="entry name" value="STKc_EIF2AK4_GCN2_rpt2"/>
    <property type="match status" value="1"/>
</dbReference>
<evidence type="ECO:0000256" key="3">
    <source>
        <dbReference type="ARBA" id="ARBA00022679"/>
    </source>
</evidence>
<dbReference type="FunFam" id="3.10.110.10:FF:000050">
    <property type="entry name" value="eIF-2-alpha kinase GCN2"/>
    <property type="match status" value="1"/>
</dbReference>
<dbReference type="InterPro" id="IPR000719">
    <property type="entry name" value="Prot_kinase_dom"/>
</dbReference>
<reference evidence="14" key="1">
    <citation type="journal article" date="2021" name="Front. Plant Sci.">
        <title>Chromosome-Scale Genome Assembly for Chinese Sour Jujube and Insights Into Its Genome Evolution and Domestication Signature.</title>
        <authorList>
            <person name="Shen L.-Y."/>
            <person name="Luo H."/>
            <person name="Wang X.-L."/>
            <person name="Wang X.-M."/>
            <person name="Qiu X.-J."/>
            <person name="Liu H."/>
            <person name="Zhou S.-S."/>
            <person name="Jia K.-H."/>
            <person name="Nie S."/>
            <person name="Bao Y.-T."/>
            <person name="Zhang R.-G."/>
            <person name="Yun Q.-Z."/>
            <person name="Chai Y.-H."/>
            <person name="Lu J.-Y."/>
            <person name="Li Y."/>
            <person name="Zhao S.-W."/>
            <person name="Mao J.-F."/>
            <person name="Jia S.-G."/>
            <person name="Mao Y.-M."/>
        </authorList>
    </citation>
    <scope>NUCLEOTIDE SEQUENCE</scope>
    <source>
        <strain evidence="14">AT0</strain>
        <tissue evidence="14">Leaf</tissue>
    </source>
</reference>
<dbReference type="PANTHER" id="PTHR11476">
    <property type="entry name" value="HISTIDYL-TRNA SYNTHETASE"/>
    <property type="match status" value="1"/>
</dbReference>
<feature type="region of interest" description="Disordered" evidence="11">
    <location>
        <begin position="260"/>
        <end position="310"/>
    </location>
</feature>
<dbReference type="SUPFAM" id="SSF55681">
    <property type="entry name" value="Class II aaRS and biotin synthetases"/>
    <property type="match status" value="2"/>
</dbReference>
<dbReference type="EC" id="2.7.11.1" evidence="1"/>
<dbReference type="InterPro" id="IPR041715">
    <property type="entry name" value="HisRS-like_core"/>
</dbReference>
<dbReference type="GO" id="GO:0004821">
    <property type="term" value="F:histidine-tRNA ligase activity"/>
    <property type="evidence" value="ECO:0007669"/>
    <property type="project" value="TreeGrafter"/>
</dbReference>
<feature type="active site" description="Proton acceptor" evidence="10">
    <location>
        <position position="642"/>
    </location>
</feature>
<evidence type="ECO:0000259" key="13">
    <source>
        <dbReference type="PROSITE" id="PS50908"/>
    </source>
</evidence>
<dbReference type="PROSITE" id="PS50011">
    <property type="entry name" value="PROTEIN_KINASE_DOM"/>
    <property type="match status" value="1"/>
</dbReference>
<dbReference type="GO" id="GO:0032543">
    <property type="term" value="P:mitochondrial translation"/>
    <property type="evidence" value="ECO:0007669"/>
    <property type="project" value="TreeGrafter"/>
</dbReference>
<dbReference type="GO" id="GO:0005524">
    <property type="term" value="F:ATP binding"/>
    <property type="evidence" value="ECO:0007669"/>
    <property type="project" value="UniProtKB-KW"/>
</dbReference>
<dbReference type="FunFam" id="3.40.50.800:FF:000012">
    <property type="entry name" value="Histidine--tRNA ligase, cytoplasmic"/>
    <property type="match status" value="1"/>
</dbReference>
<feature type="compositionally biased region" description="Basic and acidic residues" evidence="11">
    <location>
        <begin position="22"/>
        <end position="32"/>
    </location>
</feature>
<evidence type="ECO:0000256" key="2">
    <source>
        <dbReference type="ARBA" id="ARBA00022527"/>
    </source>
</evidence>
<keyword evidence="6" id="KW-0067">ATP-binding</keyword>